<dbReference type="InterPro" id="IPR043502">
    <property type="entry name" value="DNA/RNA_pol_sf"/>
</dbReference>
<dbReference type="SUPFAM" id="SSF56672">
    <property type="entry name" value="DNA/RNA polymerases"/>
    <property type="match status" value="1"/>
</dbReference>
<feature type="domain" description="UmuC" evidence="2">
    <location>
        <begin position="22"/>
        <end position="91"/>
    </location>
</feature>
<evidence type="ECO:0000313" key="4">
    <source>
        <dbReference type="Proteomes" id="UP000236449"/>
    </source>
</evidence>
<dbReference type="OrthoDB" id="5298951at2"/>
<evidence type="ECO:0000256" key="1">
    <source>
        <dbReference type="ARBA" id="ARBA00022763"/>
    </source>
</evidence>
<dbReference type="RefSeq" id="WP_102966710.1">
    <property type="nucleotide sequence ID" value="NZ_POSK01000010.1"/>
</dbReference>
<dbReference type="GO" id="GO:0016740">
    <property type="term" value="F:transferase activity"/>
    <property type="evidence" value="ECO:0007669"/>
    <property type="project" value="UniProtKB-KW"/>
</dbReference>
<dbReference type="Proteomes" id="UP000236449">
    <property type="component" value="Unassembled WGS sequence"/>
</dbReference>
<dbReference type="AlphaFoldDB" id="A0A2J8I0D0"/>
<protein>
    <submittedName>
        <fullName evidence="3">Nucleotidyltransferase</fullName>
    </submittedName>
</protein>
<keyword evidence="1" id="KW-0227">DNA damage</keyword>
<reference evidence="3 4" key="1">
    <citation type="submission" date="2018-01" db="EMBL/GenBank/DDBJ databases">
        <title>Draft genome sequences of six Vibrio diazotrophicus strains isolated from deep-sea sediments of the Baltic Sea.</title>
        <authorList>
            <person name="Castillo D."/>
            <person name="Vandieken V."/>
            <person name="Chiang O."/>
            <person name="Middelboe M."/>
        </authorList>
    </citation>
    <scope>NUCLEOTIDE SEQUENCE [LARGE SCALE GENOMIC DNA]</scope>
    <source>
        <strain evidence="3 4">60.27F</strain>
    </source>
</reference>
<dbReference type="GO" id="GO:0006281">
    <property type="term" value="P:DNA repair"/>
    <property type="evidence" value="ECO:0007669"/>
    <property type="project" value="InterPro"/>
</dbReference>
<dbReference type="PANTHER" id="PTHR35369:SF2">
    <property type="entry name" value="BLR3025 PROTEIN"/>
    <property type="match status" value="1"/>
</dbReference>
<dbReference type="CDD" id="cd03468">
    <property type="entry name" value="PolY_like"/>
    <property type="match status" value="1"/>
</dbReference>
<dbReference type="EMBL" id="POSK01000010">
    <property type="protein sequence ID" value="PNI03997.1"/>
    <property type="molecule type" value="Genomic_DNA"/>
</dbReference>
<evidence type="ECO:0000259" key="2">
    <source>
        <dbReference type="Pfam" id="PF00817"/>
    </source>
</evidence>
<sequence>MTLWIYLHFPALQLDTLYAEHEYPLVIIEGRDNHVVQASTCALKQGITIGMGLGSAASMCSDLQVHPYDENVENQTIEEIAQWLYLVTSDIVLLPPKGILLRATNMLSLYSGLDNYWHTLSAHLRLRKTRYYYGSGFSPLSAVLLGKSGSNIIIEDKDKILAAINDYPLSATELDFKQVEKLARVGIRDIKALLAVPIQDLARRFDIDLVNYVGKLLGQFKHPVNFYHPPEAFCSHLELLYEIENVRWLEKPLSRLLKRLEQFLTLRNQVVFELELILTQRDNIKNSLHFTSAQGEYACAKWAKLCQLTLESIQLSHPVLAMTLKVIRSGEMNQSVTDIFDGEKGQTTALELITLLQAKLGQAQVNKPNLSDDPRPEKRSQYIAATKSTSHTLRRPELRPSLLLPEPEPLCEIVSLIHGPERLVTGWWDNQPITRDYFIAHSEQGRWLWVFRNQDKQWFLHGQFS</sequence>
<dbReference type="InterPro" id="IPR001126">
    <property type="entry name" value="UmuC"/>
</dbReference>
<keyword evidence="3" id="KW-0808">Transferase</keyword>
<dbReference type="InterPro" id="IPR050356">
    <property type="entry name" value="SulA_CellDiv_inhibitor"/>
</dbReference>
<name>A0A2J8I0D0_VIBDI</name>
<proteinExistence type="predicted"/>
<accession>A0A2J8I0D0</accession>
<evidence type="ECO:0000313" key="3">
    <source>
        <dbReference type="EMBL" id="PNI03997.1"/>
    </source>
</evidence>
<dbReference type="PANTHER" id="PTHR35369">
    <property type="entry name" value="BLR3025 PROTEIN-RELATED"/>
    <property type="match status" value="1"/>
</dbReference>
<dbReference type="Pfam" id="PF00817">
    <property type="entry name" value="IMS"/>
    <property type="match status" value="1"/>
</dbReference>
<organism evidence="3 4">
    <name type="scientific">Vibrio diazotrophicus</name>
    <dbReference type="NCBI Taxonomy" id="685"/>
    <lineage>
        <taxon>Bacteria</taxon>
        <taxon>Pseudomonadati</taxon>
        <taxon>Pseudomonadota</taxon>
        <taxon>Gammaproteobacteria</taxon>
        <taxon>Vibrionales</taxon>
        <taxon>Vibrionaceae</taxon>
        <taxon>Vibrio</taxon>
    </lineage>
</organism>
<comment type="caution">
    <text evidence="3">The sequence shown here is derived from an EMBL/GenBank/DDBJ whole genome shotgun (WGS) entry which is preliminary data.</text>
</comment>
<gene>
    <name evidence="3" type="ORF">C1N32_15690</name>
</gene>